<dbReference type="PANTHER" id="PTHR47623:SF1">
    <property type="entry name" value="OS09G0287300 PROTEIN"/>
    <property type="match status" value="1"/>
</dbReference>
<dbReference type="SUPFAM" id="SSF53254">
    <property type="entry name" value="Phosphoglycerate mutase-like"/>
    <property type="match status" value="1"/>
</dbReference>
<dbReference type="STRING" id="265726.KY46_08165"/>
<dbReference type="PATRIC" id="fig|265726.11.peg.3762"/>
<sequence length="164" mass="18585">MKLLYIVRHAKSSWDDPELDDHDRPLNERGLKNAAEMASRFAAWQALPQRILCSTAERAFQTAQFFEQALHPHPTELATTVGLYTDSAHEVVSIIQSVPDEVERLMVVCHNPAINDLVVRLGLKTDNVPTCGLVVFAIEAETWELFGPENCQLLYFDYPKRLAH</sequence>
<keyword evidence="2" id="KW-1185">Reference proteome</keyword>
<name>A0A0F5VFI0_9GAMM</name>
<protein>
    <recommendedName>
        <fullName evidence="3">Phosphohistidine phosphatase</fullName>
    </recommendedName>
</protein>
<dbReference type="Proteomes" id="UP000033633">
    <property type="component" value="Unassembled WGS sequence"/>
</dbReference>
<reference evidence="1 2" key="1">
    <citation type="submission" date="2014-12" db="EMBL/GenBank/DDBJ databases">
        <title>Mercury Reductase activity and rhizosphere competence traits in the genome of root associated Photobacterium halotolerans MELD1.</title>
        <authorList>
            <person name="Mathew D.C."/>
            <person name="Huang C.-C."/>
        </authorList>
    </citation>
    <scope>NUCLEOTIDE SEQUENCE [LARGE SCALE GENOMIC DNA]</scope>
    <source>
        <strain evidence="1 2">MELD1</strain>
    </source>
</reference>
<dbReference type="AlphaFoldDB" id="A0A0F5VFI0"/>
<dbReference type="RefSeq" id="WP_046220156.1">
    <property type="nucleotide sequence ID" value="NZ_JWYV01000005.1"/>
</dbReference>
<dbReference type="InterPro" id="IPR013078">
    <property type="entry name" value="His_Pase_superF_clade-1"/>
</dbReference>
<dbReference type="SMART" id="SM00855">
    <property type="entry name" value="PGAM"/>
    <property type="match status" value="1"/>
</dbReference>
<dbReference type="OrthoDB" id="9810154at2"/>
<organism evidence="1 2">
    <name type="scientific">Photobacterium halotolerans</name>
    <dbReference type="NCBI Taxonomy" id="265726"/>
    <lineage>
        <taxon>Bacteria</taxon>
        <taxon>Pseudomonadati</taxon>
        <taxon>Pseudomonadota</taxon>
        <taxon>Gammaproteobacteria</taxon>
        <taxon>Vibrionales</taxon>
        <taxon>Vibrionaceae</taxon>
        <taxon>Photobacterium</taxon>
    </lineage>
</organism>
<dbReference type="InterPro" id="IPR029033">
    <property type="entry name" value="His_PPase_superfam"/>
</dbReference>
<evidence type="ECO:0000313" key="2">
    <source>
        <dbReference type="Proteomes" id="UP000033633"/>
    </source>
</evidence>
<dbReference type="EMBL" id="JWYV01000005">
    <property type="protein sequence ID" value="KKD00235.1"/>
    <property type="molecule type" value="Genomic_DNA"/>
</dbReference>
<dbReference type="CDD" id="cd07067">
    <property type="entry name" value="HP_PGM_like"/>
    <property type="match status" value="1"/>
</dbReference>
<accession>A0A0F5VFI0</accession>
<comment type="caution">
    <text evidence="1">The sequence shown here is derived from an EMBL/GenBank/DDBJ whole genome shotgun (WGS) entry which is preliminary data.</text>
</comment>
<dbReference type="PANTHER" id="PTHR47623">
    <property type="entry name" value="OS09G0287300 PROTEIN"/>
    <property type="match status" value="1"/>
</dbReference>
<proteinExistence type="predicted"/>
<evidence type="ECO:0000313" key="1">
    <source>
        <dbReference type="EMBL" id="KKD00235.1"/>
    </source>
</evidence>
<evidence type="ECO:0008006" key="3">
    <source>
        <dbReference type="Google" id="ProtNLM"/>
    </source>
</evidence>
<gene>
    <name evidence="1" type="ORF">KY46_08165</name>
</gene>
<dbReference type="Gene3D" id="3.40.50.1240">
    <property type="entry name" value="Phosphoglycerate mutase-like"/>
    <property type="match status" value="1"/>
</dbReference>
<dbReference type="Pfam" id="PF00300">
    <property type="entry name" value="His_Phos_1"/>
    <property type="match status" value="1"/>
</dbReference>